<reference evidence="1" key="2">
    <citation type="submission" date="2020-09" db="EMBL/GenBank/DDBJ databases">
        <authorList>
            <person name="Sun Q."/>
            <person name="Zhou Y."/>
        </authorList>
    </citation>
    <scope>NUCLEOTIDE SEQUENCE</scope>
    <source>
        <strain evidence="1">CGMCC 4.7398</strain>
    </source>
</reference>
<sequence length="325" mass="33742">MSAVGGAREHQTWRDVDEYLGPADERFFGTGYRRTSPRLRDTRVQHGTSRSTLVATGSLAVAGAWSVKDGTLQRPHLATTDVLAFAAQAAGALLATRFDQSTADDALVTAVDVRASTAPLEDLAAFPVEATLERAGAQGTTGTTQSLTATVGPLRATGTITCAAAGAPETTASSGAGPVTGAEGSAYTERLASRAVRLRDVRLRGGDITASVQVSDEPPVAPPSGIEAGHQPAYSLVDVFVATLQLGQVLLYELDGLDRGSSSTLWMRSTTIRTDRPLPAGSPAPIGVSLARGRLVERDGAPWRLADIVAELGPYGVVCSVAHQI</sequence>
<dbReference type="Proteomes" id="UP000627369">
    <property type="component" value="Unassembled WGS sequence"/>
</dbReference>
<gene>
    <name evidence="1" type="primary">mmyD</name>
    <name evidence="1" type="ORF">GCM10017772_08270</name>
</gene>
<dbReference type="AlphaFoldDB" id="A0A919KNK9"/>
<organism evidence="1 2">
    <name type="scientific">Promicromonospora soli</name>
    <dbReference type="NCBI Taxonomy" id="2035533"/>
    <lineage>
        <taxon>Bacteria</taxon>
        <taxon>Bacillati</taxon>
        <taxon>Actinomycetota</taxon>
        <taxon>Actinomycetes</taxon>
        <taxon>Micrococcales</taxon>
        <taxon>Promicromonosporaceae</taxon>
        <taxon>Promicromonospora</taxon>
    </lineage>
</organism>
<dbReference type="InterPro" id="IPR008799">
    <property type="entry name" value="Pseudomon_AvrD"/>
</dbReference>
<accession>A0A919KNK9</accession>
<reference evidence="1" key="1">
    <citation type="journal article" date="2014" name="Int. J. Syst. Evol. Microbiol.">
        <title>Complete genome sequence of Corynebacterium casei LMG S-19264T (=DSM 44701T), isolated from a smear-ripened cheese.</title>
        <authorList>
            <consortium name="US DOE Joint Genome Institute (JGI-PGF)"/>
            <person name="Walter F."/>
            <person name="Albersmeier A."/>
            <person name="Kalinowski J."/>
            <person name="Ruckert C."/>
        </authorList>
    </citation>
    <scope>NUCLEOTIDE SEQUENCE</scope>
    <source>
        <strain evidence="1">CGMCC 4.7398</strain>
    </source>
</reference>
<dbReference type="RefSeq" id="WP_189667958.1">
    <property type="nucleotide sequence ID" value="NZ_BNAS01000001.1"/>
</dbReference>
<evidence type="ECO:0000313" key="2">
    <source>
        <dbReference type="Proteomes" id="UP000627369"/>
    </source>
</evidence>
<keyword evidence="2" id="KW-1185">Reference proteome</keyword>
<evidence type="ECO:0000313" key="1">
    <source>
        <dbReference type="EMBL" id="GHH67134.1"/>
    </source>
</evidence>
<evidence type="ECO:0008006" key="3">
    <source>
        <dbReference type="Google" id="ProtNLM"/>
    </source>
</evidence>
<comment type="caution">
    <text evidence="1">The sequence shown here is derived from an EMBL/GenBank/DDBJ whole genome shotgun (WGS) entry which is preliminary data.</text>
</comment>
<dbReference type="Pfam" id="PF05655">
    <property type="entry name" value="AvrD"/>
    <property type="match status" value="1"/>
</dbReference>
<name>A0A919KNK9_9MICO</name>
<dbReference type="EMBL" id="BNAS01000001">
    <property type="protein sequence ID" value="GHH67134.1"/>
    <property type="molecule type" value="Genomic_DNA"/>
</dbReference>
<protein>
    <recommendedName>
        <fullName evidence="3">Avirulence D protein (AvrD)</fullName>
    </recommendedName>
</protein>
<proteinExistence type="predicted"/>